<dbReference type="EMBL" id="KL197790">
    <property type="protein sequence ID" value="KDQ49303.1"/>
    <property type="molecule type" value="Genomic_DNA"/>
</dbReference>
<reference evidence="2" key="1">
    <citation type="journal article" date="2014" name="Proc. Natl. Acad. Sci. U.S.A.">
        <title>Extensive sampling of basidiomycete genomes demonstrates inadequacy of the white-rot/brown-rot paradigm for wood decay fungi.</title>
        <authorList>
            <person name="Riley R."/>
            <person name="Salamov A.A."/>
            <person name="Brown D.W."/>
            <person name="Nagy L.G."/>
            <person name="Floudas D."/>
            <person name="Held B.W."/>
            <person name="Levasseur A."/>
            <person name="Lombard V."/>
            <person name="Morin E."/>
            <person name="Otillar R."/>
            <person name="Lindquist E.A."/>
            <person name="Sun H."/>
            <person name="LaButti K.M."/>
            <person name="Schmutz J."/>
            <person name="Jabbour D."/>
            <person name="Luo H."/>
            <person name="Baker S.E."/>
            <person name="Pisabarro A.G."/>
            <person name="Walton J.D."/>
            <person name="Blanchette R.A."/>
            <person name="Henrissat B."/>
            <person name="Martin F."/>
            <person name="Cullen D."/>
            <person name="Hibbett D.S."/>
            <person name="Grigoriev I.V."/>
        </authorList>
    </citation>
    <scope>NUCLEOTIDE SEQUENCE [LARGE SCALE GENOMIC DNA]</scope>
    <source>
        <strain evidence="2">MUCL 33604</strain>
    </source>
</reference>
<dbReference type="Proteomes" id="UP000027265">
    <property type="component" value="Unassembled WGS sequence"/>
</dbReference>
<evidence type="ECO:0000313" key="2">
    <source>
        <dbReference type="Proteomes" id="UP000027265"/>
    </source>
</evidence>
<evidence type="ECO:0000313" key="1">
    <source>
        <dbReference type="EMBL" id="KDQ49303.1"/>
    </source>
</evidence>
<keyword evidence="2" id="KW-1185">Reference proteome</keyword>
<dbReference type="InParanoid" id="A0A067P304"/>
<gene>
    <name evidence="1" type="ORF">JAAARDRAFT_200980</name>
</gene>
<protein>
    <submittedName>
        <fullName evidence="1">Uncharacterized protein</fullName>
    </submittedName>
</protein>
<dbReference type="HOGENOM" id="CLU_101446_0_0_1"/>
<organism evidence="1 2">
    <name type="scientific">Jaapia argillacea MUCL 33604</name>
    <dbReference type="NCBI Taxonomy" id="933084"/>
    <lineage>
        <taxon>Eukaryota</taxon>
        <taxon>Fungi</taxon>
        <taxon>Dikarya</taxon>
        <taxon>Basidiomycota</taxon>
        <taxon>Agaricomycotina</taxon>
        <taxon>Agaricomycetes</taxon>
        <taxon>Agaricomycetidae</taxon>
        <taxon>Jaapiales</taxon>
        <taxon>Jaapiaceae</taxon>
        <taxon>Jaapia</taxon>
    </lineage>
</organism>
<sequence>MALLRDYEGQLLKHYIKKEDREVKWQGEKEERKAACLLKKRKVEKDDVGVAVMIPENMAHPSNPVGLPVDWDVMFDDGVVSPTYHRLTQYQIPTSWNASPDDEENQAGILDVPLDDLQEHDLLLALRFSSTIVNFDSGSILPDNVDGAVYVYGIHSTNEAGTAANPRCQCKGIALTGRCHMSGQEKCWEAYVPICETKEELDENYVALRIHHQFDVPHEMHIMTEITLVVLTSIQDSVF</sequence>
<proteinExistence type="predicted"/>
<accession>A0A067P304</accession>
<dbReference type="AlphaFoldDB" id="A0A067P304"/>
<name>A0A067P304_9AGAM</name>